<reference evidence="1 2" key="1">
    <citation type="journal article" date="2021" name="Int. J. Syst. Evol. Microbiol.">
        <title>Steroidobacter gossypii sp. nov., isolated from soil of cotton cropping field.</title>
        <authorList>
            <person name="Huang R."/>
            <person name="Yang S."/>
            <person name="Zhen C."/>
            <person name="Liu W."/>
        </authorList>
    </citation>
    <scope>NUCLEOTIDE SEQUENCE [LARGE SCALE GENOMIC DNA]</scope>
    <source>
        <strain evidence="1 2">S1-65</strain>
    </source>
</reference>
<keyword evidence="2" id="KW-1185">Reference proteome</keyword>
<accession>A0ABS1WTI0</accession>
<dbReference type="EMBL" id="JAEVLS010000001">
    <property type="protein sequence ID" value="MBM0104293.1"/>
    <property type="molecule type" value="Genomic_DNA"/>
</dbReference>
<dbReference type="Proteomes" id="UP000661077">
    <property type="component" value="Unassembled WGS sequence"/>
</dbReference>
<organism evidence="1 2">
    <name type="scientific">Steroidobacter gossypii</name>
    <dbReference type="NCBI Taxonomy" id="2805490"/>
    <lineage>
        <taxon>Bacteria</taxon>
        <taxon>Pseudomonadati</taxon>
        <taxon>Pseudomonadota</taxon>
        <taxon>Gammaproteobacteria</taxon>
        <taxon>Steroidobacterales</taxon>
        <taxon>Steroidobacteraceae</taxon>
        <taxon>Steroidobacter</taxon>
    </lineage>
</organism>
<gene>
    <name evidence="1" type="ORF">JM946_06025</name>
</gene>
<comment type="caution">
    <text evidence="1">The sequence shown here is derived from an EMBL/GenBank/DDBJ whole genome shotgun (WGS) entry which is preliminary data.</text>
</comment>
<name>A0ABS1WTI0_9GAMM</name>
<protein>
    <submittedName>
        <fullName evidence="1">Uncharacterized protein</fullName>
    </submittedName>
</protein>
<sequence length="65" mass="7491">MNNKADTQSWLEWQQAVVKLIREDFSEVLTQVGEEDVDWDAWRPLYDQGLSPRDAVADAFLLLPA</sequence>
<evidence type="ECO:0000313" key="1">
    <source>
        <dbReference type="EMBL" id="MBM0104293.1"/>
    </source>
</evidence>
<evidence type="ECO:0000313" key="2">
    <source>
        <dbReference type="Proteomes" id="UP000661077"/>
    </source>
</evidence>
<dbReference type="RefSeq" id="WP_203166245.1">
    <property type="nucleotide sequence ID" value="NZ_JAEVLS010000001.1"/>
</dbReference>
<proteinExistence type="predicted"/>